<feature type="coiled-coil region" evidence="1">
    <location>
        <begin position="146"/>
        <end position="211"/>
    </location>
</feature>
<organism evidence="2">
    <name type="scientific">Spironucleus salmonicida</name>
    <dbReference type="NCBI Taxonomy" id="348837"/>
    <lineage>
        <taxon>Eukaryota</taxon>
        <taxon>Metamonada</taxon>
        <taxon>Diplomonadida</taxon>
        <taxon>Hexamitidae</taxon>
        <taxon>Hexamitinae</taxon>
        <taxon>Spironucleus</taxon>
    </lineage>
</organism>
<evidence type="ECO:0000256" key="1">
    <source>
        <dbReference type="SAM" id="Coils"/>
    </source>
</evidence>
<evidence type="ECO:0000313" key="4">
    <source>
        <dbReference type="Proteomes" id="UP000018208"/>
    </source>
</evidence>
<reference evidence="3" key="2">
    <citation type="submission" date="2020-12" db="EMBL/GenBank/DDBJ databases">
        <title>New Spironucleus salmonicida genome in near-complete chromosomes.</title>
        <authorList>
            <person name="Xu F."/>
            <person name="Kurt Z."/>
            <person name="Jimenez-Gonzalez A."/>
            <person name="Astvaldsson A."/>
            <person name="Andersson J.O."/>
            <person name="Svard S.G."/>
        </authorList>
    </citation>
    <scope>NUCLEOTIDE SEQUENCE</scope>
    <source>
        <strain evidence="3">ATCC 50377</strain>
    </source>
</reference>
<sequence>MQIPPSFSLYLMAKKKQQNAQNQFIIKSTAQPIEEVNVFHIPVSNEPYQIPGTKIGILTEEDLKPAQNTDHKEMLLDEVQAQLNLLKSVLRDNDKKENVKVSHDLQLEEAAQILSHTQQLELMNELVTVRKELQKFKSENSASYQQKEQEAILSQQIQQMQREEQNQVVQQNIRAKQIEERMKIQKLKINDENARQEYVRLKEINNQLNKSNNSYHSDHDEYPNRYIHQSQITEQIVTAPKQARQADIRSTEINPPYQSNIDELYNQNYVNSRSLEGKQRIICPQRKRSDHVDKLPHTDREKREIIKNIVDDVTYQEMQTTPQLMQQHKKRKQTYDDVAKNPQQQKQEYLQQLQNQIQDIETYDNFDQDQNYDKYEYINEPEVQRPVSKRQVNQQQQLTYYEDDYQQKLKDIKKQRQNREEPEVSGVKVFLPQIGKDVVRKLKQDQHDMQEANSSHLRFRKDIRKSTIGAHISDDIFNELFEKQLGLYLQTALEAAEQELNL</sequence>
<gene>
    <name evidence="2" type="ORF">SS50377_12485</name>
    <name evidence="3" type="ORF">SS50377_26989</name>
</gene>
<accession>V6LSC8</accession>
<proteinExistence type="predicted"/>
<evidence type="ECO:0000313" key="3">
    <source>
        <dbReference type="EMBL" id="KAH0570703.1"/>
    </source>
</evidence>
<protein>
    <submittedName>
        <fullName evidence="2">Uncharacterized protein</fullName>
    </submittedName>
</protein>
<name>V6LSC8_9EUKA</name>
<dbReference type="AlphaFoldDB" id="V6LSC8"/>
<dbReference type="EMBL" id="KI546040">
    <property type="protein sequence ID" value="EST47500.1"/>
    <property type="molecule type" value="Genomic_DNA"/>
</dbReference>
<dbReference type="Proteomes" id="UP000018208">
    <property type="component" value="Unassembled WGS sequence"/>
</dbReference>
<evidence type="ECO:0000313" key="2">
    <source>
        <dbReference type="EMBL" id="EST47500.1"/>
    </source>
</evidence>
<reference evidence="2 3" key="1">
    <citation type="journal article" date="2014" name="PLoS Genet.">
        <title>The Genome of Spironucleus salmonicida Highlights a Fish Pathogen Adapted to Fluctuating Environments.</title>
        <authorList>
            <person name="Xu F."/>
            <person name="Jerlstrom-Hultqvist J."/>
            <person name="Einarsson E."/>
            <person name="Astvaldsson A."/>
            <person name="Svard S.G."/>
            <person name="Andersson J.O."/>
        </authorList>
    </citation>
    <scope>NUCLEOTIDE SEQUENCE</scope>
    <source>
        <strain evidence="3">ATCC 50377</strain>
    </source>
</reference>
<dbReference type="VEuPathDB" id="GiardiaDB:SS50377_26989"/>
<keyword evidence="1" id="KW-0175">Coiled coil</keyword>
<keyword evidence="4" id="KW-1185">Reference proteome</keyword>
<dbReference type="EMBL" id="AUWU02000007">
    <property type="protein sequence ID" value="KAH0570703.1"/>
    <property type="molecule type" value="Genomic_DNA"/>
</dbReference>